<dbReference type="PATRIC" id="fig|199.248.peg.1061"/>
<dbReference type="GO" id="GO:0008757">
    <property type="term" value="F:S-adenosylmethionine-dependent methyltransferase activity"/>
    <property type="evidence" value="ECO:0007669"/>
    <property type="project" value="UniProtKB-ARBA"/>
</dbReference>
<keyword evidence="2" id="KW-0949">S-adenosyl-L-methionine</keyword>
<organism evidence="4 5">
    <name type="scientific">Campylobacter concisus</name>
    <dbReference type="NCBI Taxonomy" id="199"/>
    <lineage>
        <taxon>Bacteria</taxon>
        <taxon>Pseudomonadati</taxon>
        <taxon>Campylobacterota</taxon>
        <taxon>Epsilonproteobacteria</taxon>
        <taxon>Campylobacterales</taxon>
        <taxon>Campylobacteraceae</taxon>
        <taxon>Campylobacter</taxon>
    </lineage>
</organism>
<dbReference type="Gene3D" id="3.40.50.150">
    <property type="entry name" value="Vaccinia Virus protein VP39"/>
    <property type="match status" value="1"/>
</dbReference>
<dbReference type="GO" id="GO:0003676">
    <property type="term" value="F:nucleic acid binding"/>
    <property type="evidence" value="ECO:0007669"/>
    <property type="project" value="InterPro"/>
</dbReference>
<keyword evidence="1 4" id="KW-0489">Methyltransferase</keyword>
<evidence type="ECO:0000313" key="4">
    <source>
        <dbReference type="EMBL" id="ALF47698.1"/>
    </source>
</evidence>
<evidence type="ECO:0000259" key="3">
    <source>
        <dbReference type="Pfam" id="PF05175"/>
    </source>
</evidence>
<sequence>MILAQLKSGYRYNSDTLVLYDFIRSSLKNFSGRILDVGAGCGILGLLLKRDFKNSSLSLLDILQINGEISKFNASKNGLEAEIINANFADFKDSEKFDLIVSNPPFYHEGTKQSEDEHIKVSRYTSSLSLKDFIKGISVNLKPHKRAFFCYAPDDLSQIIASLKEFKLNLVSLKFIHTKADKPANLALFEVRNNSNSKLKILPPLVMSENGSHTKEAIEIFKKANTNSVDYQELA</sequence>
<dbReference type="SUPFAM" id="SSF53335">
    <property type="entry name" value="S-adenosyl-L-methionine-dependent methyltransferases"/>
    <property type="match status" value="1"/>
</dbReference>
<reference evidence="5" key="1">
    <citation type="submission" date="2015-08" db="EMBL/GenBank/DDBJ databases">
        <title>Comparative genomics of the Campylobacter concisus group.</title>
        <authorList>
            <person name="Miller W.G."/>
            <person name="Yee E."/>
            <person name="Chapman M.H."/>
            <person name="Huynh S."/>
            <person name="Bono J.L."/>
            <person name="On S.L.W."/>
            <person name="St Leger J."/>
            <person name="Foster G."/>
            <person name="Parker C.T."/>
        </authorList>
    </citation>
    <scope>NUCLEOTIDE SEQUENCE [LARGE SCALE GENOMIC DNA]</scope>
    <source>
        <strain evidence="5">ATCC 33237</strain>
    </source>
</reference>
<evidence type="ECO:0000313" key="5">
    <source>
        <dbReference type="Proteomes" id="UP000066049"/>
    </source>
</evidence>
<accession>A0A0M3V2C9</accession>
<dbReference type="InterPro" id="IPR007848">
    <property type="entry name" value="Small_mtfrase_dom"/>
</dbReference>
<feature type="domain" description="Methyltransferase small" evidence="3">
    <location>
        <begin position="26"/>
        <end position="112"/>
    </location>
</feature>
<proteinExistence type="predicted"/>
<dbReference type="Pfam" id="PF05175">
    <property type="entry name" value="MTS"/>
    <property type="match status" value="1"/>
</dbReference>
<dbReference type="AlphaFoldDB" id="A0A0M3V2C9"/>
<evidence type="ECO:0000256" key="1">
    <source>
        <dbReference type="ARBA" id="ARBA00022603"/>
    </source>
</evidence>
<gene>
    <name evidence="4" type="ORF">CCON33237_1023</name>
</gene>
<dbReference type="GeneID" id="28662700"/>
<evidence type="ECO:0000256" key="2">
    <source>
        <dbReference type="ARBA" id="ARBA00022691"/>
    </source>
</evidence>
<dbReference type="CDD" id="cd02440">
    <property type="entry name" value="AdoMet_MTases"/>
    <property type="match status" value="1"/>
</dbReference>
<keyword evidence="4" id="KW-0808">Transferase</keyword>
<dbReference type="GO" id="GO:0008170">
    <property type="term" value="F:N-methyltransferase activity"/>
    <property type="evidence" value="ECO:0007669"/>
    <property type="project" value="UniProtKB-ARBA"/>
</dbReference>
<dbReference type="PANTHER" id="PTHR47739">
    <property type="entry name" value="TRNA1(VAL) (ADENINE(37)-N6)-METHYLTRANSFERASE"/>
    <property type="match status" value="1"/>
</dbReference>
<dbReference type="InterPro" id="IPR029063">
    <property type="entry name" value="SAM-dependent_MTases_sf"/>
</dbReference>
<dbReference type="GO" id="GO:0032259">
    <property type="term" value="P:methylation"/>
    <property type="evidence" value="ECO:0007669"/>
    <property type="project" value="UniProtKB-KW"/>
</dbReference>
<dbReference type="EMBL" id="CP012541">
    <property type="protein sequence ID" value="ALF47698.1"/>
    <property type="molecule type" value="Genomic_DNA"/>
</dbReference>
<dbReference type="InterPro" id="IPR050210">
    <property type="entry name" value="tRNA_Adenine-N(6)_MTase"/>
</dbReference>
<dbReference type="RefSeq" id="WP_054196690.1">
    <property type="nucleotide sequence ID" value="NZ_CP012541.1"/>
</dbReference>
<dbReference type="InterPro" id="IPR002052">
    <property type="entry name" value="DNA_methylase_N6_adenine_CS"/>
</dbReference>
<dbReference type="PROSITE" id="PS00092">
    <property type="entry name" value="N6_MTASE"/>
    <property type="match status" value="1"/>
</dbReference>
<dbReference type="PANTHER" id="PTHR47739:SF1">
    <property type="entry name" value="TRNA1(VAL) (ADENINE(37)-N6)-METHYLTRANSFERASE"/>
    <property type="match status" value="1"/>
</dbReference>
<dbReference type="Proteomes" id="UP000066049">
    <property type="component" value="Chromosome"/>
</dbReference>
<dbReference type="KEGG" id="ccoc:CCON33237_1023"/>
<protein>
    <submittedName>
        <fullName evidence="4">tRNA m6A37 methyltransferase TrmN6</fullName>
    </submittedName>
</protein>
<name>A0A0M3V2C9_9BACT</name>